<evidence type="ECO:0000313" key="6">
    <source>
        <dbReference type="Proteomes" id="UP000664859"/>
    </source>
</evidence>
<evidence type="ECO:0000259" key="4">
    <source>
        <dbReference type="Pfam" id="PF07732"/>
    </source>
</evidence>
<dbReference type="InterPro" id="IPR011042">
    <property type="entry name" value="6-blade_b-propeller_TolB-like"/>
</dbReference>
<feature type="domain" description="Plastocyanin-like" evidence="3">
    <location>
        <begin position="616"/>
        <end position="723"/>
    </location>
</feature>
<feature type="region of interest" description="Disordered" evidence="2">
    <location>
        <begin position="217"/>
        <end position="236"/>
    </location>
</feature>
<comment type="similarity">
    <text evidence="1">Belongs to the multicopper oxidase family.</text>
</comment>
<gene>
    <name evidence="5" type="ORF">JKP88DRAFT_131049</name>
</gene>
<dbReference type="Pfam" id="PF07731">
    <property type="entry name" value="Cu-oxidase_2"/>
    <property type="match status" value="1"/>
</dbReference>
<dbReference type="AlphaFoldDB" id="A0A835ZAX7"/>
<feature type="non-terminal residue" evidence="5">
    <location>
        <position position="1"/>
    </location>
</feature>
<evidence type="ECO:0000313" key="5">
    <source>
        <dbReference type="EMBL" id="KAG5190401.1"/>
    </source>
</evidence>
<dbReference type="Gene3D" id="2.60.120.260">
    <property type="entry name" value="Galactose-binding domain-like"/>
    <property type="match status" value="1"/>
</dbReference>
<name>A0A835ZAX7_9STRA</name>
<dbReference type="SUPFAM" id="SSF49503">
    <property type="entry name" value="Cupredoxins"/>
    <property type="match status" value="2"/>
</dbReference>
<dbReference type="InterPro" id="IPR011707">
    <property type="entry name" value="Cu-oxidase-like_N"/>
</dbReference>
<evidence type="ECO:0000259" key="3">
    <source>
        <dbReference type="Pfam" id="PF07731"/>
    </source>
</evidence>
<protein>
    <recommendedName>
        <fullName evidence="7">Multicopper oxidase</fullName>
    </recommendedName>
</protein>
<dbReference type="InterPro" id="IPR008972">
    <property type="entry name" value="Cupredoxin"/>
</dbReference>
<dbReference type="CDD" id="cd13853">
    <property type="entry name" value="CuRO_1_Tth-MCO_like"/>
    <property type="match status" value="1"/>
</dbReference>
<dbReference type="EMBL" id="JAFCMP010000035">
    <property type="protein sequence ID" value="KAG5190401.1"/>
    <property type="molecule type" value="Genomic_DNA"/>
</dbReference>
<dbReference type="Pfam" id="PF07732">
    <property type="entry name" value="Cu-oxidase_3"/>
    <property type="match status" value="1"/>
</dbReference>
<dbReference type="PANTHER" id="PTHR11709:SF2">
    <property type="entry name" value="MULTICOPPER OXIDASE LPR1"/>
    <property type="match status" value="1"/>
</dbReference>
<dbReference type="InterPro" id="IPR011706">
    <property type="entry name" value="Cu-oxidase_C"/>
</dbReference>
<comment type="caution">
    <text evidence="5">The sequence shown here is derived from an EMBL/GenBank/DDBJ whole genome shotgun (WGS) entry which is preliminary data.</text>
</comment>
<dbReference type="InterPro" id="IPR045087">
    <property type="entry name" value="Cu-oxidase_fam"/>
</dbReference>
<feature type="domain" description="Plastocyanin-like" evidence="4">
    <location>
        <begin position="327"/>
        <end position="407"/>
    </location>
</feature>
<dbReference type="Gene3D" id="2.120.10.30">
    <property type="entry name" value="TolB, C-terminal domain"/>
    <property type="match status" value="1"/>
</dbReference>
<reference evidence="5" key="1">
    <citation type="submission" date="2021-02" db="EMBL/GenBank/DDBJ databases">
        <title>First Annotated Genome of the Yellow-green Alga Tribonema minus.</title>
        <authorList>
            <person name="Mahan K.M."/>
        </authorList>
    </citation>
    <scope>NUCLEOTIDE SEQUENCE</scope>
    <source>
        <strain evidence="5">UTEX B ZZ1240</strain>
    </source>
</reference>
<dbReference type="CDD" id="cd04080">
    <property type="entry name" value="CBM6_cellulase-like"/>
    <property type="match status" value="1"/>
</dbReference>
<organism evidence="5 6">
    <name type="scientific">Tribonema minus</name>
    <dbReference type="NCBI Taxonomy" id="303371"/>
    <lineage>
        <taxon>Eukaryota</taxon>
        <taxon>Sar</taxon>
        <taxon>Stramenopiles</taxon>
        <taxon>Ochrophyta</taxon>
        <taxon>PX clade</taxon>
        <taxon>Xanthophyceae</taxon>
        <taxon>Tribonematales</taxon>
        <taxon>Tribonemataceae</taxon>
        <taxon>Tribonema</taxon>
    </lineage>
</organism>
<dbReference type="GO" id="GO:0016491">
    <property type="term" value="F:oxidoreductase activity"/>
    <property type="evidence" value="ECO:0007669"/>
    <property type="project" value="InterPro"/>
</dbReference>
<proteinExistence type="inferred from homology"/>
<dbReference type="PANTHER" id="PTHR11709">
    <property type="entry name" value="MULTI-COPPER OXIDASE"/>
    <property type="match status" value="1"/>
</dbReference>
<keyword evidence="6" id="KW-1185">Reference proteome</keyword>
<dbReference type="OrthoDB" id="425648at2759"/>
<evidence type="ECO:0008006" key="7">
    <source>
        <dbReference type="Google" id="ProtNLM"/>
    </source>
</evidence>
<evidence type="ECO:0000256" key="2">
    <source>
        <dbReference type="SAM" id="MobiDB-lite"/>
    </source>
</evidence>
<dbReference type="Proteomes" id="UP000664859">
    <property type="component" value="Unassembled WGS sequence"/>
</dbReference>
<sequence>MFYHDKQDVLYIGDVGFGDTGTSERIFTMEKAPALPVSNFGWPCVEGVREYILGGFKIYDGPFERDLQKWYEAEGVDYCDSTMLAASAYVEQREASEDADPDWKAPVFEYRVGVMDKDYEDVCVSEFAALTSVHFYKGANMPAQYADKLMFSDYAKQCVWYFENKDGKPDTTKLPKTLLVGTGFVHLETGPDGALYGTDFVNGRIIRMSKIGGALATPAPTATPTKPTKAPTAAPTQPIPVDAAVTCFNPGAMPEFEWHQNGDGTYEGTLTLGAVELHTSKGFMRMFAYNGMLPGPIMRMKASGTCGKYTLNVINDLARWPAPEGGMINTLHDPTVTNLHLHGLHVSGMAPGDDVSIMIEPGQTNKYTYTLPCDHSSGTNWYHPHNHGSSALQTTGGAYGLLVIESSARELADMPAAYAALPAQHLVFQDFNPPDTASFSAQSGDGVFATDIDGPLILVNGCEQVELVVEEGQWTRLNMLNSGHIYNSLVSFCPQATDAEDCTVGLLQKDGAWLAQVPRMLEKKRANKLFFSLASRVDAVIMCPTAGVPHTITYSHIVDPTWEGPVTVGTIRVVPSLRPAAKALPVWEPCRPAYLMDLNDMPDKKLGDAFALEVRTQLNGQLFTGPEDYLATMTVNKPQQWLVIGTDQHPLHIHVNHMQLGDITKANQWDEAPGWHVTGDFIDTLSAKAQVPVRVNPERFIGPMFLHCHVPSHADLGVLGVIDIRGKGDDGEASPEIEDYGSCTKDIPNSKPYGEKAIRVPGIVQAEEFDKGGAGVAYYNINGAPLSAPPMRDDEPVEIMPVQHGGVAGYGVTGIRAGEWLRYTVDVQRKGHYNVFFVQASKDLLQGVSMRLYKDAKECPKPSETKNLLARIKDTTYTGTGDIHDFVSLASNRRAKFDSTGKHKLLLCFDAGAFPRGLVLDAVTLRYCGKTAKECKALEP</sequence>
<dbReference type="GO" id="GO:0005507">
    <property type="term" value="F:copper ion binding"/>
    <property type="evidence" value="ECO:0007669"/>
    <property type="project" value="InterPro"/>
</dbReference>
<dbReference type="Gene3D" id="2.60.40.420">
    <property type="entry name" value="Cupredoxins - blue copper proteins"/>
    <property type="match status" value="2"/>
</dbReference>
<accession>A0A835ZAX7</accession>
<evidence type="ECO:0000256" key="1">
    <source>
        <dbReference type="ARBA" id="ARBA00010609"/>
    </source>
</evidence>